<sequence length="98" mass="11274">MIKNKFLHQQWKTKLTVESRQIIRTSRSLRYKTLANAKSLCLWSTCGNPRSAECCTPMEVLGNQNRRIKLSICDKEKSKQLFSGYPKHGGVQVVEEMS</sequence>
<proteinExistence type="predicted"/>
<gene>
    <name evidence="1" type="ORF">KQX54_017795</name>
</gene>
<evidence type="ECO:0000313" key="1">
    <source>
        <dbReference type="EMBL" id="KAH0561576.1"/>
    </source>
</evidence>
<dbReference type="AlphaFoldDB" id="A0AAV7IJ36"/>
<name>A0AAV7IJ36_COTGL</name>
<keyword evidence="2" id="KW-1185">Reference proteome</keyword>
<protein>
    <submittedName>
        <fullName evidence="1">Uncharacterized protein</fullName>
    </submittedName>
</protein>
<organism evidence="1 2">
    <name type="scientific">Cotesia glomerata</name>
    <name type="common">Lepidopteran parasitic wasp</name>
    <name type="synonym">Apanteles glomeratus</name>
    <dbReference type="NCBI Taxonomy" id="32391"/>
    <lineage>
        <taxon>Eukaryota</taxon>
        <taxon>Metazoa</taxon>
        <taxon>Ecdysozoa</taxon>
        <taxon>Arthropoda</taxon>
        <taxon>Hexapoda</taxon>
        <taxon>Insecta</taxon>
        <taxon>Pterygota</taxon>
        <taxon>Neoptera</taxon>
        <taxon>Endopterygota</taxon>
        <taxon>Hymenoptera</taxon>
        <taxon>Apocrita</taxon>
        <taxon>Ichneumonoidea</taxon>
        <taxon>Braconidae</taxon>
        <taxon>Microgastrinae</taxon>
        <taxon>Cotesia</taxon>
    </lineage>
</organism>
<evidence type="ECO:0000313" key="2">
    <source>
        <dbReference type="Proteomes" id="UP000826195"/>
    </source>
</evidence>
<accession>A0AAV7IJ36</accession>
<reference evidence="1 2" key="1">
    <citation type="journal article" date="2021" name="J. Hered.">
        <title>A chromosome-level genome assembly of the parasitoid wasp, Cotesia glomerata (Hymenoptera: Braconidae).</title>
        <authorList>
            <person name="Pinto B.J."/>
            <person name="Weis J.J."/>
            <person name="Gamble T."/>
            <person name="Ode P.J."/>
            <person name="Paul R."/>
            <person name="Zaspel J.M."/>
        </authorList>
    </citation>
    <scope>NUCLEOTIDE SEQUENCE [LARGE SCALE GENOMIC DNA]</scope>
    <source>
        <strain evidence="1">CgM1</strain>
    </source>
</reference>
<dbReference type="EMBL" id="JAHXZJ010000374">
    <property type="protein sequence ID" value="KAH0561576.1"/>
    <property type="molecule type" value="Genomic_DNA"/>
</dbReference>
<comment type="caution">
    <text evidence="1">The sequence shown here is derived from an EMBL/GenBank/DDBJ whole genome shotgun (WGS) entry which is preliminary data.</text>
</comment>
<dbReference type="Proteomes" id="UP000826195">
    <property type="component" value="Unassembled WGS sequence"/>
</dbReference>